<dbReference type="EMBL" id="JBHSNC010000010">
    <property type="protein sequence ID" value="MFC5528490.1"/>
    <property type="molecule type" value="Genomic_DNA"/>
</dbReference>
<proteinExistence type="inferred from homology"/>
<dbReference type="PRINTS" id="PR00081">
    <property type="entry name" value="GDHRDH"/>
</dbReference>
<gene>
    <name evidence="5" type="ORF">ACFPQ4_03365</name>
</gene>
<dbReference type="InterPro" id="IPR002347">
    <property type="entry name" value="SDR_fam"/>
</dbReference>
<dbReference type="SUPFAM" id="SSF51735">
    <property type="entry name" value="NAD(P)-binding Rossmann-fold domains"/>
    <property type="match status" value="1"/>
</dbReference>
<evidence type="ECO:0000256" key="3">
    <source>
        <dbReference type="ARBA" id="ARBA00023002"/>
    </source>
</evidence>
<comment type="similarity">
    <text evidence="1 4">Belongs to the short-chain dehydrogenases/reductases (SDR) family.</text>
</comment>
<sequence length="243" mass="25997">MARFERIALITGANKGIGLEIARQLGQQEGVTVLLGARDEARGQEAANRLRAEGISAEFIRLDVINHQSIDQAAGFIEGKYGKLDILVNNAGIFLQEKEPSENDVATLLQVYDTNVFGVFRTTKAMLPLLRKSDNGRVVNLSSSLGSLTLNSDPGFELASFLVLGYNSSKTAVNALTVFFANELKNTRIKVNSADPGYCATDMTGHAGSRSPAQGAIAAVRLATLPPDGPTGVFYNEDGPVPW</sequence>
<protein>
    <submittedName>
        <fullName evidence="5">SDR family oxidoreductase</fullName>
    </submittedName>
</protein>
<name>A0ABW0QWI6_9BACL</name>
<dbReference type="PRINTS" id="PR00080">
    <property type="entry name" value="SDRFAMILY"/>
</dbReference>
<evidence type="ECO:0000313" key="6">
    <source>
        <dbReference type="Proteomes" id="UP001596108"/>
    </source>
</evidence>
<dbReference type="PROSITE" id="PS00061">
    <property type="entry name" value="ADH_SHORT"/>
    <property type="match status" value="1"/>
</dbReference>
<dbReference type="Proteomes" id="UP001596108">
    <property type="component" value="Unassembled WGS sequence"/>
</dbReference>
<dbReference type="Gene3D" id="3.40.50.720">
    <property type="entry name" value="NAD(P)-binding Rossmann-like Domain"/>
    <property type="match status" value="1"/>
</dbReference>
<dbReference type="InterPro" id="IPR020904">
    <property type="entry name" value="Sc_DH/Rdtase_CS"/>
</dbReference>
<evidence type="ECO:0000256" key="2">
    <source>
        <dbReference type="ARBA" id="ARBA00022857"/>
    </source>
</evidence>
<dbReference type="InterPro" id="IPR036291">
    <property type="entry name" value="NAD(P)-bd_dom_sf"/>
</dbReference>
<dbReference type="Pfam" id="PF00106">
    <property type="entry name" value="adh_short"/>
    <property type="match status" value="1"/>
</dbReference>
<evidence type="ECO:0000256" key="1">
    <source>
        <dbReference type="ARBA" id="ARBA00006484"/>
    </source>
</evidence>
<reference evidence="6" key="1">
    <citation type="journal article" date="2019" name="Int. J. Syst. Evol. Microbiol.">
        <title>The Global Catalogue of Microorganisms (GCM) 10K type strain sequencing project: providing services to taxonomists for standard genome sequencing and annotation.</title>
        <authorList>
            <consortium name="The Broad Institute Genomics Platform"/>
            <consortium name="The Broad Institute Genome Sequencing Center for Infectious Disease"/>
            <person name="Wu L."/>
            <person name="Ma J."/>
        </authorList>
    </citation>
    <scope>NUCLEOTIDE SEQUENCE [LARGE SCALE GENOMIC DNA]</scope>
    <source>
        <strain evidence="6">CGMCC 1.18578</strain>
    </source>
</reference>
<comment type="caution">
    <text evidence="5">The sequence shown here is derived from an EMBL/GenBank/DDBJ whole genome shotgun (WGS) entry which is preliminary data.</text>
</comment>
<keyword evidence="6" id="KW-1185">Reference proteome</keyword>
<dbReference type="PANTHER" id="PTHR43963:SF6">
    <property type="entry name" value="CHAIN DEHYDROGENASE FAMILY PROTEIN, PUTATIVE (AFU_ORTHOLOGUE AFUA_3G15350)-RELATED"/>
    <property type="match status" value="1"/>
</dbReference>
<dbReference type="InterPro" id="IPR045313">
    <property type="entry name" value="CBR1-like"/>
</dbReference>
<keyword evidence="2" id="KW-0521">NADP</keyword>
<dbReference type="CDD" id="cd05324">
    <property type="entry name" value="carb_red_PTCR-like_SDR_c"/>
    <property type="match status" value="1"/>
</dbReference>
<evidence type="ECO:0000256" key="4">
    <source>
        <dbReference type="RuleBase" id="RU000363"/>
    </source>
</evidence>
<accession>A0ABW0QWI6</accession>
<organism evidence="5 6">
    <name type="scientific">Cohnella yongneupensis</name>
    <dbReference type="NCBI Taxonomy" id="425006"/>
    <lineage>
        <taxon>Bacteria</taxon>
        <taxon>Bacillati</taxon>
        <taxon>Bacillota</taxon>
        <taxon>Bacilli</taxon>
        <taxon>Bacillales</taxon>
        <taxon>Paenibacillaceae</taxon>
        <taxon>Cohnella</taxon>
    </lineage>
</organism>
<dbReference type="PANTHER" id="PTHR43963">
    <property type="entry name" value="CARBONYL REDUCTASE 1-RELATED"/>
    <property type="match status" value="1"/>
</dbReference>
<dbReference type="RefSeq" id="WP_378110331.1">
    <property type="nucleotide sequence ID" value="NZ_JBHSNC010000010.1"/>
</dbReference>
<keyword evidence="3" id="KW-0560">Oxidoreductase</keyword>
<evidence type="ECO:0000313" key="5">
    <source>
        <dbReference type="EMBL" id="MFC5528490.1"/>
    </source>
</evidence>